<evidence type="ECO:0000256" key="1">
    <source>
        <dbReference type="SAM" id="MobiDB-lite"/>
    </source>
</evidence>
<feature type="region of interest" description="Disordered" evidence="1">
    <location>
        <begin position="1"/>
        <end position="64"/>
    </location>
</feature>
<reference evidence="2 3" key="1">
    <citation type="journal article" date="2011" name="Science">
        <title>The ecoresponsive genome of Daphnia pulex.</title>
        <authorList>
            <person name="Colbourne J.K."/>
            <person name="Pfrender M.E."/>
            <person name="Gilbert D."/>
            <person name="Thomas W.K."/>
            <person name="Tucker A."/>
            <person name="Oakley T.H."/>
            <person name="Tokishita S."/>
            <person name="Aerts A."/>
            <person name="Arnold G.J."/>
            <person name="Basu M.K."/>
            <person name="Bauer D.J."/>
            <person name="Caceres C.E."/>
            <person name="Carmel L."/>
            <person name="Casola C."/>
            <person name="Choi J.H."/>
            <person name="Detter J.C."/>
            <person name="Dong Q."/>
            <person name="Dusheyko S."/>
            <person name="Eads B.D."/>
            <person name="Frohlich T."/>
            <person name="Geiler-Samerotte K.A."/>
            <person name="Gerlach D."/>
            <person name="Hatcher P."/>
            <person name="Jogdeo S."/>
            <person name="Krijgsveld J."/>
            <person name="Kriventseva E.V."/>
            <person name="Kultz D."/>
            <person name="Laforsch C."/>
            <person name="Lindquist E."/>
            <person name="Lopez J."/>
            <person name="Manak J.R."/>
            <person name="Muller J."/>
            <person name="Pangilinan J."/>
            <person name="Patwardhan R.P."/>
            <person name="Pitluck S."/>
            <person name="Pritham E.J."/>
            <person name="Rechtsteiner A."/>
            <person name="Rho M."/>
            <person name="Rogozin I.B."/>
            <person name="Sakarya O."/>
            <person name="Salamov A."/>
            <person name="Schaack S."/>
            <person name="Shapiro H."/>
            <person name="Shiga Y."/>
            <person name="Skalitzky C."/>
            <person name="Smith Z."/>
            <person name="Souvorov A."/>
            <person name="Sung W."/>
            <person name="Tang Z."/>
            <person name="Tsuchiya D."/>
            <person name="Tu H."/>
            <person name="Vos H."/>
            <person name="Wang M."/>
            <person name="Wolf Y.I."/>
            <person name="Yamagata H."/>
            <person name="Yamada T."/>
            <person name="Ye Y."/>
            <person name="Shaw J.R."/>
            <person name="Andrews J."/>
            <person name="Crease T.J."/>
            <person name="Tang H."/>
            <person name="Lucas S.M."/>
            <person name="Robertson H.M."/>
            <person name="Bork P."/>
            <person name="Koonin E.V."/>
            <person name="Zdobnov E.M."/>
            <person name="Grigoriev I.V."/>
            <person name="Lynch M."/>
            <person name="Boore J.L."/>
        </authorList>
    </citation>
    <scope>NUCLEOTIDE SEQUENCE [LARGE SCALE GENOMIC DNA]</scope>
</reference>
<dbReference type="EMBL" id="GL732576">
    <property type="protein sequence ID" value="EFX75293.1"/>
    <property type="molecule type" value="Genomic_DNA"/>
</dbReference>
<evidence type="ECO:0000313" key="3">
    <source>
        <dbReference type="Proteomes" id="UP000000305"/>
    </source>
</evidence>
<organism evidence="2 3">
    <name type="scientific">Daphnia pulex</name>
    <name type="common">Water flea</name>
    <dbReference type="NCBI Taxonomy" id="6669"/>
    <lineage>
        <taxon>Eukaryota</taxon>
        <taxon>Metazoa</taxon>
        <taxon>Ecdysozoa</taxon>
        <taxon>Arthropoda</taxon>
        <taxon>Crustacea</taxon>
        <taxon>Branchiopoda</taxon>
        <taxon>Diplostraca</taxon>
        <taxon>Cladocera</taxon>
        <taxon>Anomopoda</taxon>
        <taxon>Daphniidae</taxon>
        <taxon>Daphnia</taxon>
    </lineage>
</organism>
<dbReference type="InParanoid" id="E9GZ49"/>
<name>E9GZ49_DAPPU</name>
<feature type="compositionally biased region" description="Polar residues" evidence="1">
    <location>
        <begin position="13"/>
        <end position="32"/>
    </location>
</feature>
<keyword evidence="3" id="KW-1185">Reference proteome</keyword>
<protein>
    <submittedName>
        <fullName evidence="2">Uncharacterized protein</fullName>
    </submittedName>
</protein>
<sequence>MTRDEVANGNGPTGSRASSPGGSLGSFTQQYSAKKLISVTPFKKRGRKAGTRGNRGGKACVPRPSLVITRGNDYHYGSDFDCGSDSDGPPSKRKDTELDVESVVVIPITKPESDELDVSPSESPFRITIPPCEKLLNPVKSPYTLHSLFGSSPNEIYQCCFYPNLLKTFSCLHTKCYLLARFTKSYASFAVRLVWFSL</sequence>
<evidence type="ECO:0000313" key="2">
    <source>
        <dbReference type="EMBL" id="EFX75293.1"/>
    </source>
</evidence>
<gene>
    <name evidence="2" type="ORF">DAPPUDRAFT_108091</name>
</gene>
<dbReference type="HOGENOM" id="CLU_1379402_0_0_1"/>
<dbReference type="KEGG" id="dpx:DAPPUDRAFT_108091"/>
<dbReference type="AlphaFoldDB" id="E9GZ49"/>
<dbReference type="Proteomes" id="UP000000305">
    <property type="component" value="Unassembled WGS sequence"/>
</dbReference>
<proteinExistence type="predicted"/>
<accession>E9GZ49</accession>
<dbReference type="STRING" id="6669.E9GZ49"/>